<comment type="caution">
    <text evidence="2">The sequence shown here is derived from an EMBL/GenBank/DDBJ whole genome shotgun (WGS) entry which is preliminary data.</text>
</comment>
<organism evidence="2 3">
    <name type="scientific">Podospora didyma</name>
    <dbReference type="NCBI Taxonomy" id="330526"/>
    <lineage>
        <taxon>Eukaryota</taxon>
        <taxon>Fungi</taxon>
        <taxon>Dikarya</taxon>
        <taxon>Ascomycota</taxon>
        <taxon>Pezizomycotina</taxon>
        <taxon>Sordariomycetes</taxon>
        <taxon>Sordariomycetidae</taxon>
        <taxon>Sordariales</taxon>
        <taxon>Podosporaceae</taxon>
        <taxon>Podospora</taxon>
    </lineage>
</organism>
<evidence type="ECO:0008006" key="4">
    <source>
        <dbReference type="Google" id="ProtNLM"/>
    </source>
</evidence>
<keyword evidence="3" id="KW-1185">Reference proteome</keyword>
<evidence type="ECO:0000313" key="3">
    <source>
        <dbReference type="Proteomes" id="UP001285441"/>
    </source>
</evidence>
<dbReference type="Proteomes" id="UP001285441">
    <property type="component" value="Unassembled WGS sequence"/>
</dbReference>
<evidence type="ECO:0000313" key="2">
    <source>
        <dbReference type="EMBL" id="KAK3393354.1"/>
    </source>
</evidence>
<gene>
    <name evidence="2" type="ORF">B0H63DRAFT_458040</name>
</gene>
<evidence type="ECO:0000256" key="1">
    <source>
        <dbReference type="SAM" id="SignalP"/>
    </source>
</evidence>
<sequence>MFVAVAGLFVMMANGEDVRRWIGGGKVGKGRFADRVDVVFLLSSKLHLFLLVNSNGTRKKEEPLRRFDHKTKLTF</sequence>
<proteinExistence type="predicted"/>
<accession>A0AAE0U7J6</accession>
<dbReference type="EMBL" id="JAULSW010000001">
    <property type="protein sequence ID" value="KAK3393354.1"/>
    <property type="molecule type" value="Genomic_DNA"/>
</dbReference>
<name>A0AAE0U7J6_9PEZI</name>
<dbReference type="AlphaFoldDB" id="A0AAE0U7J6"/>
<reference evidence="2" key="2">
    <citation type="submission" date="2023-06" db="EMBL/GenBank/DDBJ databases">
        <authorList>
            <consortium name="Lawrence Berkeley National Laboratory"/>
            <person name="Haridas S."/>
            <person name="Hensen N."/>
            <person name="Bonometti L."/>
            <person name="Westerberg I."/>
            <person name="Brannstrom I.O."/>
            <person name="Guillou S."/>
            <person name="Cros-Aarteil S."/>
            <person name="Calhoun S."/>
            <person name="Kuo A."/>
            <person name="Mondo S."/>
            <person name="Pangilinan J."/>
            <person name="Riley R."/>
            <person name="LaButti K."/>
            <person name="Andreopoulos B."/>
            <person name="Lipzen A."/>
            <person name="Chen C."/>
            <person name="Yanf M."/>
            <person name="Daum C."/>
            <person name="Ng V."/>
            <person name="Clum A."/>
            <person name="Steindorff A."/>
            <person name="Ohm R."/>
            <person name="Martin F."/>
            <person name="Silar P."/>
            <person name="Natvig D."/>
            <person name="Lalanne C."/>
            <person name="Gautier V."/>
            <person name="Ament-velasquez S.L."/>
            <person name="Kruys A."/>
            <person name="Hutchinson M.I."/>
            <person name="Powell A.J."/>
            <person name="Barry K."/>
            <person name="Miller A.N."/>
            <person name="Grigoriev I.V."/>
            <person name="Debuchy R."/>
            <person name="Gladieux P."/>
            <person name="Thoren M.H."/>
            <person name="Johannesson H."/>
        </authorList>
    </citation>
    <scope>NUCLEOTIDE SEQUENCE</scope>
    <source>
        <strain evidence="2">CBS 232.78</strain>
    </source>
</reference>
<feature type="chain" id="PRO_5042112635" description="Secreted protein" evidence="1">
    <location>
        <begin position="16"/>
        <end position="75"/>
    </location>
</feature>
<feature type="signal peptide" evidence="1">
    <location>
        <begin position="1"/>
        <end position="15"/>
    </location>
</feature>
<protein>
    <recommendedName>
        <fullName evidence="4">Secreted protein</fullName>
    </recommendedName>
</protein>
<reference evidence="2" key="1">
    <citation type="journal article" date="2023" name="Mol. Phylogenet. Evol.">
        <title>Genome-scale phylogeny and comparative genomics of the fungal order Sordariales.</title>
        <authorList>
            <person name="Hensen N."/>
            <person name="Bonometti L."/>
            <person name="Westerberg I."/>
            <person name="Brannstrom I.O."/>
            <person name="Guillou S."/>
            <person name="Cros-Aarteil S."/>
            <person name="Calhoun S."/>
            <person name="Haridas S."/>
            <person name="Kuo A."/>
            <person name="Mondo S."/>
            <person name="Pangilinan J."/>
            <person name="Riley R."/>
            <person name="LaButti K."/>
            <person name="Andreopoulos B."/>
            <person name="Lipzen A."/>
            <person name="Chen C."/>
            <person name="Yan M."/>
            <person name="Daum C."/>
            <person name="Ng V."/>
            <person name="Clum A."/>
            <person name="Steindorff A."/>
            <person name="Ohm R.A."/>
            <person name="Martin F."/>
            <person name="Silar P."/>
            <person name="Natvig D.O."/>
            <person name="Lalanne C."/>
            <person name="Gautier V."/>
            <person name="Ament-Velasquez S.L."/>
            <person name="Kruys A."/>
            <person name="Hutchinson M.I."/>
            <person name="Powell A.J."/>
            <person name="Barry K."/>
            <person name="Miller A.N."/>
            <person name="Grigoriev I.V."/>
            <person name="Debuchy R."/>
            <person name="Gladieux P."/>
            <person name="Hiltunen Thoren M."/>
            <person name="Johannesson H."/>
        </authorList>
    </citation>
    <scope>NUCLEOTIDE SEQUENCE</scope>
    <source>
        <strain evidence="2">CBS 232.78</strain>
    </source>
</reference>
<keyword evidence="1" id="KW-0732">Signal</keyword>